<dbReference type="RefSeq" id="WP_406787939.1">
    <property type="nucleotide sequence ID" value="NZ_JBJIAA010000009.1"/>
</dbReference>
<gene>
    <name evidence="1" type="ORF">ACJDT4_12680</name>
</gene>
<keyword evidence="2" id="KW-1185">Reference proteome</keyword>
<comment type="caution">
    <text evidence="1">The sequence shown here is derived from an EMBL/GenBank/DDBJ whole genome shotgun (WGS) entry which is preliminary data.</text>
</comment>
<dbReference type="EMBL" id="JBJIAA010000009">
    <property type="protein sequence ID" value="MFL0251284.1"/>
    <property type="molecule type" value="Genomic_DNA"/>
</dbReference>
<protein>
    <submittedName>
        <fullName evidence="1">Uncharacterized protein</fullName>
    </submittedName>
</protein>
<accession>A0ABW8TFJ3</accession>
<proteinExistence type="predicted"/>
<sequence length="51" mass="5965">MIFESKEAEEYYLSLAKKYGYFHLNCDRPISVEDLDGIINFISEKSEKENG</sequence>
<dbReference type="Proteomes" id="UP001623592">
    <property type="component" value="Unassembled WGS sequence"/>
</dbReference>
<reference evidence="1 2" key="1">
    <citation type="submission" date="2024-11" db="EMBL/GenBank/DDBJ databases">
        <authorList>
            <person name="Heng Y.C."/>
            <person name="Lim A.C.H."/>
            <person name="Lee J.K.Y."/>
            <person name="Kittelmann S."/>
        </authorList>
    </citation>
    <scope>NUCLEOTIDE SEQUENCE [LARGE SCALE GENOMIC DNA]</scope>
    <source>
        <strain evidence="1 2">WILCCON 0114</strain>
    </source>
</reference>
<evidence type="ECO:0000313" key="2">
    <source>
        <dbReference type="Proteomes" id="UP001623592"/>
    </source>
</evidence>
<evidence type="ECO:0000313" key="1">
    <source>
        <dbReference type="EMBL" id="MFL0251284.1"/>
    </source>
</evidence>
<name>A0ABW8TFJ3_9CLOT</name>
<organism evidence="1 2">
    <name type="scientific">Clostridium neuense</name>
    <dbReference type="NCBI Taxonomy" id="1728934"/>
    <lineage>
        <taxon>Bacteria</taxon>
        <taxon>Bacillati</taxon>
        <taxon>Bacillota</taxon>
        <taxon>Clostridia</taxon>
        <taxon>Eubacteriales</taxon>
        <taxon>Clostridiaceae</taxon>
        <taxon>Clostridium</taxon>
    </lineage>
</organism>